<dbReference type="GO" id="GO:0005524">
    <property type="term" value="F:ATP binding"/>
    <property type="evidence" value="ECO:0007669"/>
    <property type="project" value="UniProtKB-KW"/>
</dbReference>
<dbReference type="GO" id="GO:0006260">
    <property type="term" value="P:DNA replication"/>
    <property type="evidence" value="ECO:0007669"/>
    <property type="project" value="TreeGrafter"/>
</dbReference>
<dbReference type="InterPro" id="IPR002611">
    <property type="entry name" value="IstB_ATP-bd"/>
</dbReference>
<dbReference type="CDD" id="cd00009">
    <property type="entry name" value="AAA"/>
    <property type="match status" value="1"/>
</dbReference>
<reference evidence="4" key="1">
    <citation type="submission" date="2024-09" db="EMBL/GenBank/DDBJ databases">
        <title>Whole genome shotgun sequence of Pseudomonas alcaligenes NBRC 14159.</title>
        <authorList>
            <person name="Yoshida I."/>
            <person name="Hosoyama A."/>
            <person name="Tsuchikane K."/>
            <person name="Noguchi M."/>
            <person name="Hirakata S."/>
            <person name="Ando Y."/>
            <person name="Ohji S."/>
            <person name="Yamazoe A."/>
            <person name="Yamazaki S."/>
            <person name="Fujita N."/>
        </authorList>
    </citation>
    <scope>NUCLEOTIDE SEQUENCE</scope>
    <source>
        <strain evidence="4">NBRC 14159</strain>
    </source>
</reference>
<dbReference type="FunFam" id="3.40.50.300:FF:001361">
    <property type="entry name" value="AAA family ATPase"/>
    <property type="match status" value="1"/>
</dbReference>
<dbReference type="AlphaFoldDB" id="U2ZVR0"/>
<feature type="non-terminal residue" evidence="4">
    <location>
        <position position="211"/>
    </location>
</feature>
<dbReference type="InterPro" id="IPR027417">
    <property type="entry name" value="P-loop_NTPase"/>
</dbReference>
<dbReference type="Proteomes" id="UP000016560">
    <property type="component" value="Unassembled WGS sequence"/>
</dbReference>
<name>U2ZVR0_AQUA1</name>
<dbReference type="InterPro" id="IPR047661">
    <property type="entry name" value="IstB"/>
</dbReference>
<dbReference type="Pfam" id="PF01695">
    <property type="entry name" value="IstB_IS21"/>
    <property type="match status" value="1"/>
</dbReference>
<organism evidence="4 5">
    <name type="scientific">Aquipseudomonas alcaligenes (strain ATCC 14909 / DSM 50342 / CCUG 1425 / JCM 20561 / NBRC 14159 / NCIMB 9945 / NCTC 10367 / 1577)</name>
    <name type="common">Pseudomonas alcaligenes</name>
    <dbReference type="NCBI Taxonomy" id="1215092"/>
    <lineage>
        <taxon>Bacteria</taxon>
        <taxon>Pseudomonadati</taxon>
        <taxon>Pseudomonadota</taxon>
        <taxon>Gammaproteobacteria</taxon>
        <taxon>Pseudomonadales</taxon>
        <taxon>Pseudomonadaceae</taxon>
        <taxon>Aquipseudomonas</taxon>
    </lineage>
</organism>
<evidence type="ECO:0000256" key="2">
    <source>
        <dbReference type="ARBA" id="ARBA00022840"/>
    </source>
</evidence>
<evidence type="ECO:0000256" key="1">
    <source>
        <dbReference type="ARBA" id="ARBA00022741"/>
    </source>
</evidence>
<sequence length="211" mass="24041">MLPHPTLDKLQTLRLHGMLKALNEQLKTPEIDSLSFEERLGLLVDRELTERDDKRLSSRLRQARLKHNACLEDIDYRSPRGLDKALILQLSSGQWLRDGLNLIIGGPTGVGKTWLACALAHQACREGYSVRYLRLPRLLEELGLAHGDGRFAKLMSSYAKTDLLILDDWGLAPFTAEQRRDMLELLDDRYGQRSTIVTSQMPVDNWHELIG</sequence>
<keyword evidence="1" id="KW-0547">Nucleotide-binding</keyword>
<feature type="domain" description="IstB-like ATP-binding" evidence="3">
    <location>
        <begin position="10"/>
        <end position="210"/>
    </location>
</feature>
<dbReference type="PANTHER" id="PTHR30050:SF4">
    <property type="entry name" value="ATP-BINDING PROTEIN RV3427C IN INSERTION SEQUENCE-RELATED"/>
    <property type="match status" value="1"/>
</dbReference>
<keyword evidence="2" id="KW-0067">ATP-binding</keyword>
<dbReference type="RefSeq" id="WP_021703186.1">
    <property type="nucleotide sequence ID" value="NZ_BATI01000089.1"/>
</dbReference>
<dbReference type="InterPro" id="IPR028350">
    <property type="entry name" value="DNAC/IstB-like"/>
</dbReference>
<evidence type="ECO:0000313" key="5">
    <source>
        <dbReference type="Proteomes" id="UP000016560"/>
    </source>
</evidence>
<proteinExistence type="predicted"/>
<dbReference type="Gene3D" id="3.40.50.300">
    <property type="entry name" value="P-loop containing nucleotide triphosphate hydrolases"/>
    <property type="match status" value="1"/>
</dbReference>
<gene>
    <name evidence="4" type="ORF">PA6_089_00010</name>
</gene>
<dbReference type="EMBL" id="BATI01000089">
    <property type="protein sequence ID" value="GAD65187.1"/>
    <property type="molecule type" value="Genomic_DNA"/>
</dbReference>
<dbReference type="OrthoDB" id="8150723at2"/>
<dbReference type="PIRSF" id="PIRSF003073">
    <property type="entry name" value="DNAC_TnpB_IstB"/>
    <property type="match status" value="1"/>
</dbReference>
<evidence type="ECO:0000313" key="4">
    <source>
        <dbReference type="EMBL" id="GAD65187.1"/>
    </source>
</evidence>
<dbReference type="PANTHER" id="PTHR30050">
    <property type="entry name" value="CHROMOSOMAL REPLICATION INITIATOR PROTEIN DNAA"/>
    <property type="match status" value="1"/>
</dbReference>
<dbReference type="eggNOG" id="COG1484">
    <property type="taxonomic scope" value="Bacteria"/>
</dbReference>
<protein>
    <submittedName>
        <fullName evidence="4">Transposase</fullName>
    </submittedName>
</protein>
<evidence type="ECO:0000259" key="3">
    <source>
        <dbReference type="Pfam" id="PF01695"/>
    </source>
</evidence>
<accession>U2ZVR0</accession>
<comment type="caution">
    <text evidence="4">The sequence shown here is derived from an EMBL/GenBank/DDBJ whole genome shotgun (WGS) entry which is preliminary data.</text>
</comment>
<dbReference type="NCBIfam" id="NF038214">
    <property type="entry name" value="IS21_help_AAA"/>
    <property type="match status" value="1"/>
</dbReference>
<keyword evidence="5" id="KW-1185">Reference proteome</keyword>
<dbReference type="SUPFAM" id="SSF52540">
    <property type="entry name" value="P-loop containing nucleoside triphosphate hydrolases"/>
    <property type="match status" value="1"/>
</dbReference>